<proteinExistence type="predicted"/>
<reference evidence="1 2" key="2">
    <citation type="journal article" date="2023" name="Mol. Biol. Evol.">
        <title>Genomics of Secondarily Temperate Adaptation in the Only Non-Antarctic Icefish.</title>
        <authorList>
            <person name="Rivera-Colon A.G."/>
            <person name="Rayamajhi N."/>
            <person name="Minhas B.F."/>
            <person name="Madrigal G."/>
            <person name="Bilyk K.T."/>
            <person name="Yoon V."/>
            <person name="Hune M."/>
            <person name="Gregory S."/>
            <person name="Cheng C.H.C."/>
            <person name="Catchen J.M."/>
        </authorList>
    </citation>
    <scope>NUCLEOTIDE SEQUENCE [LARGE SCALE GENOMIC DNA]</scope>
    <source>
        <strain evidence="1">JMC-PN-2008</strain>
    </source>
</reference>
<accession>A0AAN8AHC6</accession>
<evidence type="ECO:0000313" key="1">
    <source>
        <dbReference type="EMBL" id="KAK5855233.1"/>
    </source>
</evidence>
<gene>
    <name evidence="1" type="ORF">PBY51_005356</name>
</gene>
<comment type="caution">
    <text evidence="1">The sequence shown here is derived from an EMBL/GenBank/DDBJ whole genome shotgun (WGS) entry which is preliminary data.</text>
</comment>
<organism evidence="1 2">
    <name type="scientific">Eleginops maclovinus</name>
    <name type="common">Patagonian blennie</name>
    <name type="synonym">Eleginus maclovinus</name>
    <dbReference type="NCBI Taxonomy" id="56733"/>
    <lineage>
        <taxon>Eukaryota</taxon>
        <taxon>Metazoa</taxon>
        <taxon>Chordata</taxon>
        <taxon>Craniata</taxon>
        <taxon>Vertebrata</taxon>
        <taxon>Euteleostomi</taxon>
        <taxon>Actinopterygii</taxon>
        <taxon>Neopterygii</taxon>
        <taxon>Teleostei</taxon>
        <taxon>Neoteleostei</taxon>
        <taxon>Acanthomorphata</taxon>
        <taxon>Eupercaria</taxon>
        <taxon>Perciformes</taxon>
        <taxon>Notothenioidei</taxon>
        <taxon>Eleginopidae</taxon>
        <taxon>Eleginops</taxon>
    </lineage>
</organism>
<evidence type="ECO:0000313" key="2">
    <source>
        <dbReference type="Proteomes" id="UP001346869"/>
    </source>
</evidence>
<dbReference type="Proteomes" id="UP001346869">
    <property type="component" value="Unassembled WGS sequence"/>
</dbReference>
<reference evidence="1 2" key="1">
    <citation type="journal article" date="2023" name="Genes (Basel)">
        <title>Chromosome-Level Genome Assembly and Circadian Gene Repertoire of the Patagonia Blennie Eleginops maclovinus-The Closest Ancestral Proxy of Antarctic Cryonotothenioids.</title>
        <authorList>
            <person name="Cheng C.C."/>
            <person name="Rivera-Colon A.G."/>
            <person name="Minhas B.F."/>
            <person name="Wilson L."/>
            <person name="Rayamajhi N."/>
            <person name="Vargas-Chacoff L."/>
            <person name="Catchen J.M."/>
        </authorList>
    </citation>
    <scope>NUCLEOTIDE SEQUENCE [LARGE SCALE GENOMIC DNA]</scope>
    <source>
        <strain evidence="1">JMC-PN-2008</strain>
    </source>
</reference>
<dbReference type="AlphaFoldDB" id="A0AAN8AHC6"/>
<protein>
    <submittedName>
        <fullName evidence="1">Uncharacterized protein</fullName>
    </submittedName>
</protein>
<sequence>MCLSAEHLQSPEEALMTRGVEGGWVVAVWRSGWLRATAGRAKPSLSVPMVGTAWGAHGLLVWVGYGPHP</sequence>
<keyword evidence="2" id="KW-1185">Reference proteome</keyword>
<name>A0AAN8AHC6_ELEMC</name>
<dbReference type="EMBL" id="JAUZQC010000018">
    <property type="protein sequence ID" value="KAK5855233.1"/>
    <property type="molecule type" value="Genomic_DNA"/>
</dbReference>